<dbReference type="EMBL" id="BAAAMK010000001">
    <property type="protein sequence ID" value="GAA1945622.1"/>
    <property type="molecule type" value="Genomic_DNA"/>
</dbReference>
<dbReference type="RefSeq" id="WP_157414548.1">
    <property type="nucleotide sequence ID" value="NZ_BAAAMK010000001.1"/>
</dbReference>
<evidence type="ECO:0000256" key="2">
    <source>
        <dbReference type="ARBA" id="ARBA00009539"/>
    </source>
</evidence>
<comment type="similarity">
    <text evidence="2 7 8">Belongs to the dihydrofolate reductase family.</text>
</comment>
<dbReference type="PRINTS" id="PR00070">
    <property type="entry name" value="DHFR"/>
</dbReference>
<dbReference type="InterPro" id="IPR017925">
    <property type="entry name" value="DHFR_CS"/>
</dbReference>
<evidence type="ECO:0000256" key="7">
    <source>
        <dbReference type="PIRNR" id="PIRNR000194"/>
    </source>
</evidence>
<accession>A0ABP5BHY2</accession>
<name>A0ABP5BHY2_9MICO</name>
<evidence type="ECO:0000256" key="6">
    <source>
        <dbReference type="ARBA" id="ARBA00023002"/>
    </source>
</evidence>
<reference evidence="11" key="1">
    <citation type="journal article" date="2019" name="Int. J. Syst. Evol. Microbiol.">
        <title>The Global Catalogue of Microorganisms (GCM) 10K type strain sequencing project: providing services to taxonomists for standard genome sequencing and annotation.</title>
        <authorList>
            <consortium name="The Broad Institute Genomics Platform"/>
            <consortium name="The Broad Institute Genome Sequencing Center for Infectious Disease"/>
            <person name="Wu L."/>
            <person name="Ma J."/>
        </authorList>
    </citation>
    <scope>NUCLEOTIDE SEQUENCE [LARGE SCALE GENOMIC DNA]</scope>
    <source>
        <strain evidence="11">JCM 13584</strain>
    </source>
</reference>
<dbReference type="Pfam" id="PF00186">
    <property type="entry name" value="DHFR_1"/>
    <property type="match status" value="1"/>
</dbReference>
<evidence type="ECO:0000256" key="8">
    <source>
        <dbReference type="RuleBase" id="RU004474"/>
    </source>
</evidence>
<proteinExistence type="inferred from homology"/>
<dbReference type="PROSITE" id="PS00075">
    <property type="entry name" value="DHFR_1"/>
    <property type="match status" value="1"/>
</dbReference>
<keyword evidence="4 7" id="KW-0554">One-carbon metabolism</keyword>
<keyword evidence="11" id="KW-1185">Reference proteome</keyword>
<dbReference type="Gene3D" id="3.40.430.10">
    <property type="entry name" value="Dihydrofolate Reductase, subunit A"/>
    <property type="match status" value="1"/>
</dbReference>
<evidence type="ECO:0000259" key="9">
    <source>
        <dbReference type="PROSITE" id="PS51330"/>
    </source>
</evidence>
<dbReference type="EC" id="1.5.1.3" evidence="3 7"/>
<dbReference type="PANTHER" id="PTHR48069">
    <property type="entry name" value="DIHYDROFOLATE REDUCTASE"/>
    <property type="match status" value="1"/>
</dbReference>
<dbReference type="PANTHER" id="PTHR48069:SF3">
    <property type="entry name" value="DIHYDROFOLATE REDUCTASE"/>
    <property type="match status" value="1"/>
</dbReference>
<gene>
    <name evidence="10" type="ORF">GCM10009717_10130</name>
</gene>
<evidence type="ECO:0000256" key="3">
    <source>
        <dbReference type="ARBA" id="ARBA00012856"/>
    </source>
</evidence>
<protein>
    <recommendedName>
        <fullName evidence="3 7">Dihydrofolate reductase</fullName>
        <ecNumber evidence="3 7">1.5.1.3</ecNumber>
    </recommendedName>
</protein>
<evidence type="ECO:0000256" key="1">
    <source>
        <dbReference type="ARBA" id="ARBA00004903"/>
    </source>
</evidence>
<comment type="pathway">
    <text evidence="1 7">Cofactor biosynthesis; tetrahydrofolate biosynthesis; 5,6,7,8-tetrahydrofolate from 7,8-dihydrofolate: step 1/1.</text>
</comment>
<sequence>MSGSEADAAGPPRPAIGLVWAEAEGGVIGRDGGMPWHVPEDLAHFKAVTLGAPVVMGRKTWDSLNPRYRPLPGRRNVVVTRQVDWAADGAEAAASLDAALALLDDVDRVWVIGGSELFRTALALADRVEVTELRHADGSFRPLDGDVLAPPVGPEFAAARDDEHTSATGIRYRFVTYRRR</sequence>
<dbReference type="SUPFAM" id="SSF53597">
    <property type="entry name" value="Dihydrofolate reductase-like"/>
    <property type="match status" value="1"/>
</dbReference>
<dbReference type="Proteomes" id="UP001499954">
    <property type="component" value="Unassembled WGS sequence"/>
</dbReference>
<comment type="catalytic activity">
    <reaction evidence="7">
        <text>(6S)-5,6,7,8-tetrahydrofolate + NADP(+) = 7,8-dihydrofolate + NADPH + H(+)</text>
        <dbReference type="Rhea" id="RHEA:15009"/>
        <dbReference type="ChEBI" id="CHEBI:15378"/>
        <dbReference type="ChEBI" id="CHEBI:57451"/>
        <dbReference type="ChEBI" id="CHEBI:57453"/>
        <dbReference type="ChEBI" id="CHEBI:57783"/>
        <dbReference type="ChEBI" id="CHEBI:58349"/>
        <dbReference type="EC" id="1.5.1.3"/>
    </reaction>
</comment>
<keyword evidence="5 7" id="KW-0521">NADP</keyword>
<dbReference type="PIRSF" id="PIRSF000194">
    <property type="entry name" value="DHFR"/>
    <property type="match status" value="1"/>
</dbReference>
<keyword evidence="6 7" id="KW-0560">Oxidoreductase</keyword>
<evidence type="ECO:0000256" key="4">
    <source>
        <dbReference type="ARBA" id="ARBA00022563"/>
    </source>
</evidence>
<dbReference type="PROSITE" id="PS51330">
    <property type="entry name" value="DHFR_2"/>
    <property type="match status" value="1"/>
</dbReference>
<comment type="function">
    <text evidence="7">Key enzyme in folate metabolism. Catalyzes an essential reaction for de novo glycine and purine synthesis, and for DNA precursor synthesis.</text>
</comment>
<evidence type="ECO:0000313" key="11">
    <source>
        <dbReference type="Proteomes" id="UP001499954"/>
    </source>
</evidence>
<feature type="domain" description="DHFR" evidence="9">
    <location>
        <begin position="15"/>
        <end position="179"/>
    </location>
</feature>
<dbReference type="CDD" id="cd00209">
    <property type="entry name" value="DHFR"/>
    <property type="match status" value="1"/>
</dbReference>
<dbReference type="InterPro" id="IPR012259">
    <property type="entry name" value="DHFR"/>
</dbReference>
<evidence type="ECO:0000313" key="10">
    <source>
        <dbReference type="EMBL" id="GAA1945622.1"/>
    </source>
</evidence>
<dbReference type="InterPro" id="IPR024072">
    <property type="entry name" value="DHFR-like_dom_sf"/>
</dbReference>
<dbReference type="InterPro" id="IPR001796">
    <property type="entry name" value="DHFR_dom"/>
</dbReference>
<evidence type="ECO:0000256" key="5">
    <source>
        <dbReference type="ARBA" id="ARBA00022857"/>
    </source>
</evidence>
<comment type="caution">
    <text evidence="10">The sequence shown here is derived from an EMBL/GenBank/DDBJ whole genome shotgun (WGS) entry which is preliminary data.</text>
</comment>
<organism evidence="10 11">
    <name type="scientific">Agromyces allii</name>
    <dbReference type="NCBI Taxonomy" id="393607"/>
    <lineage>
        <taxon>Bacteria</taxon>
        <taxon>Bacillati</taxon>
        <taxon>Actinomycetota</taxon>
        <taxon>Actinomycetes</taxon>
        <taxon>Micrococcales</taxon>
        <taxon>Microbacteriaceae</taxon>
        <taxon>Agromyces</taxon>
    </lineage>
</organism>